<name>A0A316TQ30_9ACTN</name>
<dbReference type="GO" id="GO:0016887">
    <property type="term" value="F:ATP hydrolysis activity"/>
    <property type="evidence" value="ECO:0007669"/>
    <property type="project" value="InterPro"/>
</dbReference>
<gene>
    <name evidence="3" type="ORF">DJ010_01480</name>
</gene>
<dbReference type="InterPro" id="IPR027417">
    <property type="entry name" value="P-loop_NTPase"/>
</dbReference>
<dbReference type="PANTHER" id="PTHR43581">
    <property type="entry name" value="ATP/GTP PHOSPHATASE"/>
    <property type="match status" value="1"/>
</dbReference>
<feature type="compositionally biased region" description="Acidic residues" evidence="1">
    <location>
        <begin position="604"/>
        <end position="617"/>
    </location>
</feature>
<sequence length="617" mass="66428">MRIRRLDIEHFRGIDSASWRLPTEHTFFTLIGPGDSTKSTILTAVERALTDRTTVTFQDTDFHGGDISEPIRIRVAVAELPDELLALDAFGAFLAGIDADGNWVHEPDEDHESCVIVELLVDADLEPIWQAFRPPADDGEDDGDPPSIRAKHRARITAFRIDERVDAHLRWSRMSALGKLTSRREDTKETLTAANRAARVAAAEAVSPGLKELAKEVQSTVQQIGSAEFADLKPGLDVSLTNAQGNLALFDGDIPLMNFGLGTRRLAGAATQQLANGGASVLLVDEVEYGLEPHRLVHLLTYLRNKDAFSQVFVTTHSPTALQHLDPEDLVMVRCTSGATDVRSLGDPLSLRAVIKSSPEAFLSRRVVVNEGKTEYGMVLHFTDTWNTDTSEGFVSSAALGVVAIEGDGGTGSVKWATELLEVEYDVVLFVDSDDANTNALLPGVEAKGGVVARWAGDVCTEEAVCSQLDAAGLSALIQAAVEVHDDPDTAPTVFADQLIARGGPKRDEAAAVDPIDVTTWTNAGIDVEQARGIVSLTASKAKWFKQIHKGRRLGEFILDTPALQTGPVAQVVEELREAIYARPPAAEAVETPSLEEATVGATEVEEPSEVEETPGA</sequence>
<proteinExistence type="predicted"/>
<dbReference type="SUPFAM" id="SSF52540">
    <property type="entry name" value="P-loop containing nucleoside triphosphate hydrolases"/>
    <property type="match status" value="1"/>
</dbReference>
<dbReference type="Gene3D" id="3.40.50.300">
    <property type="entry name" value="P-loop containing nucleotide triphosphate hydrolases"/>
    <property type="match status" value="2"/>
</dbReference>
<accession>A0A316TQ30</accession>
<dbReference type="PANTHER" id="PTHR43581:SF4">
    <property type="entry name" value="ATP_GTP PHOSPHATASE"/>
    <property type="match status" value="1"/>
</dbReference>
<evidence type="ECO:0000259" key="2">
    <source>
        <dbReference type="Pfam" id="PF13304"/>
    </source>
</evidence>
<dbReference type="GO" id="GO:0005524">
    <property type="term" value="F:ATP binding"/>
    <property type="evidence" value="ECO:0007669"/>
    <property type="project" value="InterPro"/>
</dbReference>
<evidence type="ECO:0000313" key="4">
    <source>
        <dbReference type="Proteomes" id="UP000245507"/>
    </source>
</evidence>
<feature type="domain" description="ATPase AAA-type core" evidence="2">
    <location>
        <begin position="28"/>
        <end position="321"/>
    </location>
</feature>
<organism evidence="3 4">
    <name type="scientific">Nocardioides silvaticus</name>
    <dbReference type="NCBI Taxonomy" id="2201891"/>
    <lineage>
        <taxon>Bacteria</taxon>
        <taxon>Bacillati</taxon>
        <taxon>Actinomycetota</taxon>
        <taxon>Actinomycetes</taxon>
        <taxon>Propionibacteriales</taxon>
        <taxon>Nocardioidaceae</taxon>
        <taxon>Nocardioides</taxon>
    </lineage>
</organism>
<protein>
    <submittedName>
        <fullName evidence="3">AAA family ATPase</fullName>
    </submittedName>
</protein>
<dbReference type="Pfam" id="PF13304">
    <property type="entry name" value="AAA_21"/>
    <property type="match status" value="1"/>
</dbReference>
<dbReference type="Proteomes" id="UP000245507">
    <property type="component" value="Unassembled WGS sequence"/>
</dbReference>
<comment type="caution">
    <text evidence="3">The sequence shown here is derived from an EMBL/GenBank/DDBJ whole genome shotgun (WGS) entry which is preliminary data.</text>
</comment>
<dbReference type="InterPro" id="IPR003959">
    <property type="entry name" value="ATPase_AAA_core"/>
</dbReference>
<dbReference type="OrthoDB" id="3237462at2"/>
<dbReference type="RefSeq" id="WP_109691845.1">
    <property type="nucleotide sequence ID" value="NZ_QGDD01000001.1"/>
</dbReference>
<evidence type="ECO:0000313" key="3">
    <source>
        <dbReference type="EMBL" id="PWN04342.1"/>
    </source>
</evidence>
<reference evidence="3 4" key="1">
    <citation type="submission" date="2018-05" db="EMBL/GenBank/DDBJ databases">
        <title>Nocardioides silvaticus genome.</title>
        <authorList>
            <person name="Li C."/>
            <person name="Wang G."/>
        </authorList>
    </citation>
    <scope>NUCLEOTIDE SEQUENCE [LARGE SCALE GENOMIC DNA]</scope>
    <source>
        <strain evidence="3 4">CCTCC AB 2018079</strain>
    </source>
</reference>
<keyword evidence="4" id="KW-1185">Reference proteome</keyword>
<evidence type="ECO:0000256" key="1">
    <source>
        <dbReference type="SAM" id="MobiDB-lite"/>
    </source>
</evidence>
<feature type="region of interest" description="Disordered" evidence="1">
    <location>
        <begin position="586"/>
        <end position="617"/>
    </location>
</feature>
<dbReference type="InterPro" id="IPR051396">
    <property type="entry name" value="Bact_Antivir_Def_Nuclease"/>
</dbReference>
<dbReference type="AlphaFoldDB" id="A0A316TQ30"/>
<dbReference type="EMBL" id="QGDD01000001">
    <property type="protein sequence ID" value="PWN04342.1"/>
    <property type="molecule type" value="Genomic_DNA"/>
</dbReference>